<dbReference type="Gene3D" id="3.30.450.90">
    <property type="match status" value="1"/>
</dbReference>
<evidence type="ECO:0000313" key="6">
    <source>
        <dbReference type="Proteomes" id="UP000192468"/>
    </source>
</evidence>
<reference evidence="5 6" key="1">
    <citation type="submission" date="2017-04" db="EMBL/GenBank/DDBJ databases">
        <authorList>
            <person name="Afonso C.L."/>
            <person name="Miller P.J."/>
            <person name="Scott M.A."/>
            <person name="Spackman E."/>
            <person name="Goraichik I."/>
            <person name="Dimitrov K.M."/>
            <person name="Suarez D.L."/>
            <person name="Swayne D.E."/>
        </authorList>
    </citation>
    <scope>NUCLEOTIDE SEQUENCE [LARGE SCALE GENOMIC DNA]</scope>
    <source>
        <strain evidence="5 6">DSM 12555</strain>
    </source>
</reference>
<dbReference type="EMBL" id="FWXH01000002">
    <property type="protein sequence ID" value="SMC17625.1"/>
    <property type="molecule type" value="Genomic_DNA"/>
</dbReference>
<dbReference type="InterPro" id="IPR001482">
    <property type="entry name" value="T2SS/T4SS_dom"/>
</dbReference>
<dbReference type="InterPro" id="IPR003593">
    <property type="entry name" value="AAA+_ATPase"/>
</dbReference>
<dbReference type="PANTHER" id="PTHR30258">
    <property type="entry name" value="TYPE II SECRETION SYSTEM PROTEIN GSPE-RELATED"/>
    <property type="match status" value="1"/>
</dbReference>
<dbReference type="CDD" id="cd01129">
    <property type="entry name" value="PulE-GspE-like"/>
    <property type="match status" value="1"/>
</dbReference>
<protein>
    <submittedName>
        <fullName evidence="5">Type IV pilus assembly protein PilB</fullName>
    </submittedName>
</protein>
<dbReference type="PROSITE" id="PS00662">
    <property type="entry name" value="T2SP_E"/>
    <property type="match status" value="1"/>
</dbReference>
<keyword evidence="6" id="KW-1185">Reference proteome</keyword>
<dbReference type="SUPFAM" id="SSF160246">
    <property type="entry name" value="EspE N-terminal domain-like"/>
    <property type="match status" value="1"/>
</dbReference>
<comment type="similarity">
    <text evidence="1">Belongs to the GSP E family.</text>
</comment>
<dbReference type="GO" id="GO:0005886">
    <property type="term" value="C:plasma membrane"/>
    <property type="evidence" value="ECO:0007669"/>
    <property type="project" value="TreeGrafter"/>
</dbReference>
<evidence type="ECO:0000256" key="3">
    <source>
        <dbReference type="ARBA" id="ARBA00022840"/>
    </source>
</evidence>
<dbReference type="GO" id="GO:0005524">
    <property type="term" value="F:ATP binding"/>
    <property type="evidence" value="ECO:0007669"/>
    <property type="project" value="UniProtKB-KW"/>
</dbReference>
<proteinExistence type="inferred from homology"/>
<dbReference type="SMART" id="SM00382">
    <property type="entry name" value="AAA"/>
    <property type="match status" value="1"/>
</dbReference>
<feature type="domain" description="Bacterial type II secretion system protein E" evidence="4">
    <location>
        <begin position="329"/>
        <end position="343"/>
    </location>
</feature>
<evidence type="ECO:0000256" key="2">
    <source>
        <dbReference type="ARBA" id="ARBA00022741"/>
    </source>
</evidence>
<evidence type="ECO:0000313" key="5">
    <source>
        <dbReference type="EMBL" id="SMC17625.1"/>
    </source>
</evidence>
<dbReference type="RefSeq" id="WP_084113580.1">
    <property type="nucleotide sequence ID" value="NZ_FWXH01000002.1"/>
</dbReference>
<dbReference type="InterPro" id="IPR027417">
    <property type="entry name" value="P-loop_NTPase"/>
</dbReference>
<evidence type="ECO:0000259" key="4">
    <source>
        <dbReference type="PROSITE" id="PS00662"/>
    </source>
</evidence>
<sequence>MENDNLDERLKNSNINQNFVDLDNYNISMELIRKINKDIAFKYIALPYKENKGELFIAMENPKNQAALNDLKFITDKKIIPVKAVKEQILEYIKLYYEMNDGNMAIEEIKRNSKSLNIKSFNVEKLNDSPSVRLVNSIISQAISEKASDIHIEPFDKFINVRFRIDGVLHEIMKLPKSSYKSIVIRIKIMAQINITLKMLPQDGKFEFIKNNINYDFRVSSIPTINGEKFVIRILYKSKKGITLDELTYSNADAIRKIIRKPNGIILLTGPTGSGKSTTSYSIIKELNSKEKNIVTIEDPVEFTIENINQINVNKKAGLTFAAGLRSLLRQDPDVILIGEIRDEETAKVAVRAALTGHLVISTLHTNDAPSVVVRLIDMGVKPYLLCDAVVAVIAQRLVRKICPYCKKLYEPNSFEKRLCGLKDGEHLYKGIGCNKCNNSGYIGRIAVFEIMKIDEVSRKIIYKNGSVDELRKHNCQSGMSTLEENAINLIKNGITTVEEYIKVINSEDDFSETL</sequence>
<dbReference type="InterPro" id="IPR037257">
    <property type="entry name" value="T2SS_E_N_sf"/>
</dbReference>
<dbReference type="InterPro" id="IPR007831">
    <property type="entry name" value="T2SS_GspE_N"/>
</dbReference>
<dbReference type="Pfam" id="PF05157">
    <property type="entry name" value="MshEN"/>
    <property type="match status" value="1"/>
</dbReference>
<organism evidence="5 6">
    <name type="scientific">Clostridium acidisoli DSM 12555</name>
    <dbReference type="NCBI Taxonomy" id="1121291"/>
    <lineage>
        <taxon>Bacteria</taxon>
        <taxon>Bacillati</taxon>
        <taxon>Bacillota</taxon>
        <taxon>Clostridia</taxon>
        <taxon>Eubacteriales</taxon>
        <taxon>Clostridiaceae</taxon>
        <taxon>Clostridium</taxon>
    </lineage>
</organism>
<dbReference type="OrthoDB" id="9808272at2"/>
<dbReference type="STRING" id="1121291.SAMN02745134_00392"/>
<dbReference type="Proteomes" id="UP000192468">
    <property type="component" value="Unassembled WGS sequence"/>
</dbReference>
<name>A0A1W1X146_9CLOT</name>
<keyword evidence="3" id="KW-0067">ATP-binding</keyword>
<dbReference type="Gene3D" id="3.40.50.300">
    <property type="entry name" value="P-loop containing nucleotide triphosphate hydrolases"/>
    <property type="match status" value="1"/>
</dbReference>
<dbReference type="FunFam" id="3.40.50.300:FF:000398">
    <property type="entry name" value="Type IV pilus assembly ATPase PilB"/>
    <property type="match status" value="1"/>
</dbReference>
<accession>A0A1W1X146</accession>
<dbReference type="Gene3D" id="3.30.300.160">
    <property type="entry name" value="Type II secretion system, protein E, N-terminal domain"/>
    <property type="match status" value="1"/>
</dbReference>
<dbReference type="Pfam" id="PF00437">
    <property type="entry name" value="T2SSE"/>
    <property type="match status" value="1"/>
</dbReference>
<keyword evidence="2" id="KW-0547">Nucleotide-binding</keyword>
<dbReference type="SUPFAM" id="SSF52540">
    <property type="entry name" value="P-loop containing nucleoside triphosphate hydrolases"/>
    <property type="match status" value="1"/>
</dbReference>
<dbReference type="PANTHER" id="PTHR30258:SF1">
    <property type="entry name" value="PROTEIN TRANSPORT PROTEIN HOFB HOMOLOG"/>
    <property type="match status" value="1"/>
</dbReference>
<evidence type="ECO:0000256" key="1">
    <source>
        <dbReference type="ARBA" id="ARBA00006611"/>
    </source>
</evidence>
<dbReference type="GO" id="GO:0016887">
    <property type="term" value="F:ATP hydrolysis activity"/>
    <property type="evidence" value="ECO:0007669"/>
    <property type="project" value="TreeGrafter"/>
</dbReference>
<gene>
    <name evidence="5" type="ORF">SAMN02745134_00392</name>
</gene>
<dbReference type="AlphaFoldDB" id="A0A1W1X146"/>